<keyword evidence="5" id="KW-1185">Reference proteome</keyword>
<dbReference type="InterPro" id="IPR025724">
    <property type="entry name" value="GAG-pre-integrase_dom"/>
</dbReference>
<feature type="non-terminal residue" evidence="4">
    <location>
        <position position="1"/>
    </location>
</feature>
<dbReference type="InterPro" id="IPR054722">
    <property type="entry name" value="PolX-like_BBD"/>
</dbReference>
<dbReference type="GO" id="GO:0008233">
    <property type="term" value="F:peptidase activity"/>
    <property type="evidence" value="ECO:0007669"/>
    <property type="project" value="UniProtKB-KW"/>
</dbReference>
<keyword evidence="1" id="KW-0645">Protease</keyword>
<evidence type="ECO:0000259" key="2">
    <source>
        <dbReference type="Pfam" id="PF13976"/>
    </source>
</evidence>
<feature type="domain" description="Retrovirus-related Pol polyprotein from transposon TNT 1-94-like beta-barrel" evidence="3">
    <location>
        <begin position="2"/>
        <end position="75"/>
    </location>
</feature>
<dbReference type="SUPFAM" id="SSF53098">
    <property type="entry name" value="Ribonuclease H-like"/>
    <property type="match status" value="1"/>
</dbReference>
<dbReference type="Gramene" id="C.cajan_43022.t">
    <property type="protein sequence ID" value="C.cajan_43022.t"/>
    <property type="gene ID" value="C.cajan_43022"/>
</dbReference>
<gene>
    <name evidence="4" type="ORF">KK1_045739</name>
</gene>
<name>A0A151QT06_CAJCA</name>
<dbReference type="Gene3D" id="3.30.420.10">
    <property type="entry name" value="Ribonuclease H-like superfamily/Ribonuclease H"/>
    <property type="match status" value="1"/>
</dbReference>
<dbReference type="AlphaFoldDB" id="A0A151QT06"/>
<dbReference type="GO" id="GO:0006508">
    <property type="term" value="P:proteolysis"/>
    <property type="evidence" value="ECO:0007669"/>
    <property type="project" value="UniProtKB-KW"/>
</dbReference>
<dbReference type="Pfam" id="PF22936">
    <property type="entry name" value="Pol_BBD"/>
    <property type="match status" value="1"/>
</dbReference>
<evidence type="ECO:0000259" key="3">
    <source>
        <dbReference type="Pfam" id="PF22936"/>
    </source>
</evidence>
<dbReference type="InterPro" id="IPR012337">
    <property type="entry name" value="RNaseH-like_sf"/>
</dbReference>
<dbReference type="PANTHER" id="PTHR42648:SF31">
    <property type="entry name" value="RNA-DIRECTED DNA POLYMERASE"/>
    <property type="match status" value="1"/>
</dbReference>
<protein>
    <submittedName>
        <fullName evidence="4">Retrovirus-related Pol polyprotein from transposon TNT 1-94</fullName>
    </submittedName>
</protein>
<evidence type="ECO:0000256" key="1">
    <source>
        <dbReference type="ARBA" id="ARBA00022670"/>
    </source>
</evidence>
<dbReference type="Pfam" id="PF13976">
    <property type="entry name" value="gag_pre-integrs"/>
    <property type="match status" value="1"/>
</dbReference>
<sequence length="309" mass="35420">NWILDSGASTHFACCKSMFYSFTHVHYQYVTLPNKSKMPVKGIGNIKIDVNLTLFNVLYVSTFNFNLIYVSSLLHDKKLCITLYATHFVIQEVTNSKKIGQGNMFYGLYMLCQLANTKLCSIVCNNMCNNVVNASACNKATLWHNRLGHVSDKILRLISNKLDLVVPASFDSSNCNICPLTKLKRLPFTCHNNFFDSIFDLLHCDIWGPYVHSTYNGMRYFLTLVDDHSRYTWIHLLQHKSDAPAAIKRFFRFVQNQFLSYDKLSPSLCEETRRSTTGYAVFLGTKALPAPMFKFFSHKLGIHNIFLPT</sequence>
<dbReference type="GO" id="GO:0003676">
    <property type="term" value="F:nucleic acid binding"/>
    <property type="evidence" value="ECO:0007669"/>
    <property type="project" value="InterPro"/>
</dbReference>
<organism evidence="4 5">
    <name type="scientific">Cajanus cajan</name>
    <name type="common">Pigeon pea</name>
    <name type="synonym">Cajanus indicus</name>
    <dbReference type="NCBI Taxonomy" id="3821"/>
    <lineage>
        <taxon>Eukaryota</taxon>
        <taxon>Viridiplantae</taxon>
        <taxon>Streptophyta</taxon>
        <taxon>Embryophyta</taxon>
        <taxon>Tracheophyta</taxon>
        <taxon>Spermatophyta</taxon>
        <taxon>Magnoliopsida</taxon>
        <taxon>eudicotyledons</taxon>
        <taxon>Gunneridae</taxon>
        <taxon>Pentapetalae</taxon>
        <taxon>rosids</taxon>
        <taxon>fabids</taxon>
        <taxon>Fabales</taxon>
        <taxon>Fabaceae</taxon>
        <taxon>Papilionoideae</taxon>
        <taxon>50 kb inversion clade</taxon>
        <taxon>NPAAA clade</taxon>
        <taxon>indigoferoid/millettioid clade</taxon>
        <taxon>Phaseoleae</taxon>
        <taxon>Cajanus</taxon>
    </lineage>
</organism>
<accession>A0A151QT06</accession>
<proteinExistence type="predicted"/>
<evidence type="ECO:0000313" key="5">
    <source>
        <dbReference type="Proteomes" id="UP000075243"/>
    </source>
</evidence>
<dbReference type="EMBL" id="KQ484895">
    <property type="protein sequence ID" value="KYP33405.1"/>
    <property type="molecule type" value="Genomic_DNA"/>
</dbReference>
<dbReference type="Proteomes" id="UP000075243">
    <property type="component" value="Unassembled WGS sequence"/>
</dbReference>
<dbReference type="STRING" id="3821.A0A151QT06"/>
<dbReference type="PANTHER" id="PTHR42648">
    <property type="entry name" value="TRANSPOSASE, PUTATIVE-RELATED"/>
    <property type="match status" value="1"/>
</dbReference>
<reference evidence="4" key="1">
    <citation type="journal article" date="2012" name="Nat. Biotechnol.">
        <title>Draft genome sequence of pigeonpea (Cajanus cajan), an orphan legume crop of resource-poor farmers.</title>
        <authorList>
            <person name="Varshney R.K."/>
            <person name="Chen W."/>
            <person name="Li Y."/>
            <person name="Bharti A.K."/>
            <person name="Saxena R.K."/>
            <person name="Schlueter J.A."/>
            <person name="Donoghue M.T."/>
            <person name="Azam S."/>
            <person name="Fan G."/>
            <person name="Whaley A.M."/>
            <person name="Farmer A.D."/>
            <person name="Sheridan J."/>
            <person name="Iwata A."/>
            <person name="Tuteja R."/>
            <person name="Penmetsa R.V."/>
            <person name="Wu W."/>
            <person name="Upadhyaya H.D."/>
            <person name="Yang S.P."/>
            <person name="Shah T."/>
            <person name="Saxena K.B."/>
            <person name="Michael T."/>
            <person name="McCombie W.R."/>
            <person name="Yang B."/>
            <person name="Zhang G."/>
            <person name="Yang H."/>
            <person name="Wang J."/>
            <person name="Spillane C."/>
            <person name="Cook D.R."/>
            <person name="May G.D."/>
            <person name="Xu X."/>
            <person name="Jackson S.A."/>
        </authorList>
    </citation>
    <scope>NUCLEOTIDE SEQUENCE [LARGE SCALE GENOMIC DNA]</scope>
</reference>
<evidence type="ECO:0000313" key="4">
    <source>
        <dbReference type="EMBL" id="KYP33405.1"/>
    </source>
</evidence>
<feature type="domain" description="GAG-pre-integrase" evidence="2">
    <location>
        <begin position="123"/>
        <end position="182"/>
    </location>
</feature>
<dbReference type="InterPro" id="IPR039537">
    <property type="entry name" value="Retrotran_Ty1/copia-like"/>
</dbReference>
<keyword evidence="1" id="KW-0378">Hydrolase</keyword>
<dbReference type="InterPro" id="IPR036397">
    <property type="entry name" value="RNaseH_sf"/>
</dbReference>